<dbReference type="Pfam" id="PF04238">
    <property type="entry name" value="DUF420"/>
    <property type="match status" value="1"/>
</dbReference>
<keyword evidence="1" id="KW-0812">Transmembrane</keyword>
<reference evidence="3" key="1">
    <citation type="journal article" date="2019" name="Int. J. Syst. Evol. Microbiol.">
        <title>The Global Catalogue of Microorganisms (GCM) 10K type strain sequencing project: providing services to taxonomists for standard genome sequencing and annotation.</title>
        <authorList>
            <consortium name="The Broad Institute Genomics Platform"/>
            <consortium name="The Broad Institute Genome Sequencing Center for Infectious Disease"/>
            <person name="Wu L."/>
            <person name="Ma J."/>
        </authorList>
    </citation>
    <scope>NUCLEOTIDE SEQUENCE [LARGE SCALE GENOMIC DNA]</scope>
    <source>
        <strain evidence="3">KCTC 23299</strain>
    </source>
</reference>
<keyword evidence="3" id="KW-1185">Reference proteome</keyword>
<protein>
    <submittedName>
        <fullName evidence="2">DUF420 domain-containing protein</fullName>
    </submittedName>
</protein>
<feature type="transmembrane region" description="Helical" evidence="1">
    <location>
        <begin position="50"/>
        <end position="69"/>
    </location>
</feature>
<feature type="transmembrane region" description="Helical" evidence="1">
    <location>
        <begin position="118"/>
        <end position="142"/>
    </location>
</feature>
<sequence length="184" mass="20959">MLAPVWRKNDKKANWLILTFSVIVFLLVTALGRVSLAVDLGFSPHIFAKINAYINSAVAVFLILALIAVKQKKYILHRNSMLIAMVLSILFLLSYILHHLLTSPTEFPKAAELATARVIYYILLFTHIPLAGLILPFILYTAYRGLTGEWVKHRKLARITWPLWFYVAITGVIIYIMISPYYPA</sequence>
<evidence type="ECO:0000313" key="3">
    <source>
        <dbReference type="Proteomes" id="UP001597511"/>
    </source>
</evidence>
<comment type="caution">
    <text evidence="2">The sequence shown here is derived from an EMBL/GenBank/DDBJ whole genome shotgun (WGS) entry which is preliminary data.</text>
</comment>
<organism evidence="2 3">
    <name type="scientific">Terrimonas rubra</name>
    <dbReference type="NCBI Taxonomy" id="1035890"/>
    <lineage>
        <taxon>Bacteria</taxon>
        <taxon>Pseudomonadati</taxon>
        <taxon>Bacteroidota</taxon>
        <taxon>Chitinophagia</taxon>
        <taxon>Chitinophagales</taxon>
        <taxon>Chitinophagaceae</taxon>
        <taxon>Terrimonas</taxon>
    </lineage>
</organism>
<feature type="transmembrane region" description="Helical" evidence="1">
    <location>
        <begin position="15"/>
        <end position="38"/>
    </location>
</feature>
<keyword evidence="1" id="KW-1133">Transmembrane helix</keyword>
<feature type="transmembrane region" description="Helical" evidence="1">
    <location>
        <begin position="81"/>
        <end position="98"/>
    </location>
</feature>
<accession>A0ABW6A159</accession>
<gene>
    <name evidence="2" type="ORF">ACFS6H_04870</name>
</gene>
<dbReference type="PANTHER" id="PTHR37692">
    <property type="entry name" value="HYPOTHETICAL MEMBRANE SPANNING PROTEIN"/>
    <property type="match status" value="1"/>
</dbReference>
<feature type="transmembrane region" description="Helical" evidence="1">
    <location>
        <begin position="163"/>
        <end position="182"/>
    </location>
</feature>
<proteinExistence type="predicted"/>
<dbReference type="Proteomes" id="UP001597511">
    <property type="component" value="Unassembled WGS sequence"/>
</dbReference>
<keyword evidence="1" id="KW-0472">Membrane</keyword>
<name>A0ABW6A159_9BACT</name>
<dbReference type="EMBL" id="JBHUOZ010000001">
    <property type="protein sequence ID" value="MFD2919034.1"/>
    <property type="molecule type" value="Genomic_DNA"/>
</dbReference>
<evidence type="ECO:0000256" key="1">
    <source>
        <dbReference type="SAM" id="Phobius"/>
    </source>
</evidence>
<dbReference type="RefSeq" id="WP_386095822.1">
    <property type="nucleotide sequence ID" value="NZ_JBHUOZ010000001.1"/>
</dbReference>
<evidence type="ECO:0000313" key="2">
    <source>
        <dbReference type="EMBL" id="MFD2919034.1"/>
    </source>
</evidence>
<dbReference type="InterPro" id="IPR007352">
    <property type="entry name" value="DUF420"/>
</dbReference>
<dbReference type="PANTHER" id="PTHR37692:SF1">
    <property type="entry name" value="DUF420 DOMAIN-CONTAINING PROTEIN"/>
    <property type="match status" value="1"/>
</dbReference>